<dbReference type="InterPro" id="IPR029060">
    <property type="entry name" value="PIN-like_dom_sf"/>
</dbReference>
<dbReference type="EMBL" id="CP071796">
    <property type="protein sequence ID" value="QTD43794.1"/>
    <property type="molecule type" value="Genomic_DNA"/>
</dbReference>
<dbReference type="InterPro" id="IPR002716">
    <property type="entry name" value="PIN_dom"/>
</dbReference>
<organism evidence="2 3">
    <name type="scientific">Ottowia testudinis</name>
    <dbReference type="NCBI Taxonomy" id="2816950"/>
    <lineage>
        <taxon>Bacteria</taxon>
        <taxon>Pseudomonadati</taxon>
        <taxon>Pseudomonadota</taxon>
        <taxon>Betaproteobacteria</taxon>
        <taxon>Burkholderiales</taxon>
        <taxon>Comamonadaceae</taxon>
        <taxon>Ottowia</taxon>
    </lineage>
</organism>
<proteinExistence type="predicted"/>
<dbReference type="Gene3D" id="3.40.50.1010">
    <property type="entry name" value="5'-nuclease"/>
    <property type="match status" value="1"/>
</dbReference>
<name>A0A975CE08_9BURK</name>
<dbReference type="SUPFAM" id="SSF88723">
    <property type="entry name" value="PIN domain-like"/>
    <property type="match status" value="1"/>
</dbReference>
<keyword evidence="3" id="KW-1185">Reference proteome</keyword>
<dbReference type="AlphaFoldDB" id="A0A975CE08"/>
<evidence type="ECO:0000313" key="2">
    <source>
        <dbReference type="EMBL" id="QTD43794.1"/>
    </source>
</evidence>
<reference evidence="2" key="1">
    <citation type="submission" date="2021-03" db="EMBL/GenBank/DDBJ databases">
        <title>Ottowia sp. 27C isolated from the cloaca of a Giant Asian pond turtle (Heosemys grandis).</title>
        <authorList>
            <person name="Spergser J."/>
            <person name="Busse H.-J."/>
        </authorList>
    </citation>
    <scope>NUCLEOTIDE SEQUENCE</scope>
    <source>
        <strain evidence="2">27C</strain>
    </source>
</reference>
<evidence type="ECO:0000259" key="1">
    <source>
        <dbReference type="Pfam" id="PF01850"/>
    </source>
</evidence>
<accession>A0A975CE08</accession>
<evidence type="ECO:0000313" key="3">
    <source>
        <dbReference type="Proteomes" id="UP000663903"/>
    </source>
</evidence>
<gene>
    <name evidence="2" type="ORF">J1M35_11570</name>
</gene>
<dbReference type="Pfam" id="PF01850">
    <property type="entry name" value="PIN"/>
    <property type="match status" value="1"/>
</dbReference>
<dbReference type="KEGG" id="otd:J1M35_11570"/>
<feature type="domain" description="PIN" evidence="1">
    <location>
        <begin position="16"/>
        <end position="136"/>
    </location>
</feature>
<sequence length="154" mass="17096">MGALSTLVQRLAGQSVYFDTNPIIYFLNQTPGYFDICVELFQAVEDGRFNAYSGDLCLTELLVKPLRDNDPIQVRHIKGLFDDGFVQLLSHDRAVLELAAQIRATQNLRMIDAVHAATAIHHRCSVIITGDKGIAKRLKGIEVVDLNEFLPADA</sequence>
<dbReference type="RefSeq" id="WP_208007203.1">
    <property type="nucleotide sequence ID" value="NZ_CP071796.1"/>
</dbReference>
<dbReference type="Proteomes" id="UP000663903">
    <property type="component" value="Chromosome"/>
</dbReference>
<protein>
    <submittedName>
        <fullName evidence="2">Type II toxin-antitoxin system VapC family toxin</fullName>
    </submittedName>
</protein>